<evidence type="ECO:0000313" key="2">
    <source>
        <dbReference type="EMBL" id="USQ81848.1"/>
    </source>
</evidence>
<evidence type="ECO:0000256" key="1">
    <source>
        <dbReference type="SAM" id="MobiDB-lite"/>
    </source>
</evidence>
<gene>
    <name evidence="2" type="ORF">NF556_09450</name>
</gene>
<dbReference type="InterPro" id="IPR036648">
    <property type="entry name" value="CN_Hdrase_a/SCN_Hdrase_g_sf"/>
</dbReference>
<keyword evidence="3" id="KW-1185">Reference proteome</keyword>
<dbReference type="Proteomes" id="UP001056455">
    <property type="component" value="Chromosome"/>
</dbReference>
<reference evidence="2" key="1">
    <citation type="submission" date="2022-06" db="EMBL/GenBank/DDBJ databases">
        <title>Ornithinimicrobium HY1793.</title>
        <authorList>
            <person name="Huang Y."/>
        </authorList>
    </citation>
    <scope>NUCLEOTIDE SEQUENCE</scope>
    <source>
        <strain evidence="2">HY1793</strain>
    </source>
</reference>
<protein>
    <submittedName>
        <fullName evidence="2">Uncharacterized protein</fullName>
    </submittedName>
</protein>
<dbReference type="Gene3D" id="3.90.330.10">
    <property type="entry name" value="Nitrile hydratase alpha /Thiocyanate hydrolase gamma"/>
    <property type="match status" value="1"/>
</dbReference>
<sequence length="136" mass="14643">MTITEEQKNSFIDAYTKALVTSWSSEEYAEKLESDPRAAFAEVGLELPADARIEVVRNIGNQTPAESAPAEQGTQSEGGSLDLQLGLYEKGLETGYYEFHMPETPQVDTSELGIDELADVAAGGIYCCCCPCCCCG</sequence>
<dbReference type="EMBL" id="CP099489">
    <property type="protein sequence ID" value="USQ81848.1"/>
    <property type="molecule type" value="Genomic_DNA"/>
</dbReference>
<feature type="region of interest" description="Disordered" evidence="1">
    <location>
        <begin position="60"/>
        <end position="79"/>
    </location>
</feature>
<accession>A0ABY4YYI7</accession>
<dbReference type="RefSeq" id="WP_252595384.1">
    <property type="nucleotide sequence ID" value="NZ_CP099489.1"/>
</dbReference>
<dbReference type="SUPFAM" id="SSF56209">
    <property type="entry name" value="Nitrile hydratase alpha chain"/>
    <property type="match status" value="1"/>
</dbReference>
<proteinExistence type="predicted"/>
<name>A0ABY4YYI7_9MICO</name>
<evidence type="ECO:0000313" key="3">
    <source>
        <dbReference type="Proteomes" id="UP001056455"/>
    </source>
</evidence>
<organism evidence="2 3">
    <name type="scientific">Ornithinimicrobium faecis</name>
    <dbReference type="NCBI Taxonomy" id="2934158"/>
    <lineage>
        <taxon>Bacteria</taxon>
        <taxon>Bacillati</taxon>
        <taxon>Actinomycetota</taxon>
        <taxon>Actinomycetes</taxon>
        <taxon>Micrococcales</taxon>
        <taxon>Ornithinimicrobiaceae</taxon>
        <taxon>Ornithinimicrobium</taxon>
    </lineage>
</organism>